<sequence>MKSKVNTWVLRLIAFTIFSVCSANSMADKFVIGAQRLDYFPHYDFTSSRDRGVAWAILEAFSKYSGHELVYLSLPVKRLQIELQKGNIDFVFPDNPRWDNGIQATQKKVFSEPLVHTLTGSFLTEEKRGHTISSIKTLAVPKGFTPVKWKQRINSNLVKVIEVDDVYEGLQLVNQGKADAIDLEYHVVDYFVKRYPQLAGIELDITLPYKDVPFQLSTVNQPEVIAQLNQFLIEHASEVSQIVKSYQIKQPDALVKQLTLGINETANNQ</sequence>
<feature type="signal peptide" evidence="1">
    <location>
        <begin position="1"/>
        <end position="27"/>
    </location>
</feature>
<name>A0A075P1G9_9ALTE</name>
<dbReference type="KEGG" id="aaus:EP12_00195"/>
<dbReference type="Gene3D" id="3.40.190.10">
    <property type="entry name" value="Periplasmic binding protein-like II"/>
    <property type="match status" value="2"/>
</dbReference>
<dbReference type="EMBL" id="CP008849">
    <property type="protein sequence ID" value="AIF97232.1"/>
    <property type="molecule type" value="Genomic_DNA"/>
</dbReference>
<dbReference type="OrthoDB" id="5416480at2"/>
<proteinExistence type="predicted"/>
<evidence type="ECO:0000256" key="1">
    <source>
        <dbReference type="SAM" id="SignalP"/>
    </source>
</evidence>
<feature type="chain" id="PRO_5009743180" evidence="1">
    <location>
        <begin position="28"/>
        <end position="269"/>
    </location>
</feature>
<accession>A0A075P1G9</accession>
<evidence type="ECO:0000313" key="2">
    <source>
        <dbReference type="EMBL" id="AIF97232.1"/>
    </source>
</evidence>
<organism evidence="2 3">
    <name type="scientific">Alteromonas australica</name>
    <dbReference type="NCBI Taxonomy" id="589873"/>
    <lineage>
        <taxon>Bacteria</taxon>
        <taxon>Pseudomonadati</taxon>
        <taxon>Pseudomonadota</taxon>
        <taxon>Gammaproteobacteria</taxon>
        <taxon>Alteromonadales</taxon>
        <taxon>Alteromonadaceae</taxon>
        <taxon>Alteromonas/Salinimonas group</taxon>
        <taxon>Alteromonas</taxon>
    </lineage>
</organism>
<dbReference type="KEGG" id="aal:EP13_00185"/>
<keyword evidence="3" id="KW-1185">Reference proteome</keyword>
<evidence type="ECO:0000313" key="3">
    <source>
        <dbReference type="Proteomes" id="UP000056090"/>
    </source>
</evidence>
<dbReference type="Proteomes" id="UP000056090">
    <property type="component" value="Chromosome"/>
</dbReference>
<gene>
    <name evidence="2" type="ORF">EP13_00185</name>
</gene>
<dbReference type="SUPFAM" id="SSF53850">
    <property type="entry name" value="Periplasmic binding protein-like II"/>
    <property type="match status" value="1"/>
</dbReference>
<dbReference type="RefSeq" id="WP_044055427.1">
    <property type="nucleotide sequence ID" value="NZ_CAXGHX010000034.1"/>
</dbReference>
<dbReference type="PATRIC" id="fig|589873.4.peg.39"/>
<dbReference type="AlphaFoldDB" id="A0A075P1G9"/>
<protein>
    <submittedName>
        <fullName evidence="2">Uncharacterized protein</fullName>
    </submittedName>
</protein>
<reference evidence="2 3" key="1">
    <citation type="submission" date="2014-06" db="EMBL/GenBank/DDBJ databases">
        <title>Genomes of Alteromonas australica, a world apart.</title>
        <authorList>
            <person name="Gonzaga A."/>
            <person name="Lopez-Perez M."/>
            <person name="Rodriguez-Valera F."/>
        </authorList>
    </citation>
    <scope>NUCLEOTIDE SEQUENCE [LARGE SCALE GENOMIC DNA]</scope>
    <source>
        <strain evidence="2 3">H 17</strain>
    </source>
</reference>
<keyword evidence="1" id="KW-0732">Signal</keyword>
<dbReference type="eggNOG" id="COG0834">
    <property type="taxonomic scope" value="Bacteria"/>
</dbReference>